<proteinExistence type="predicted"/>
<protein>
    <submittedName>
        <fullName evidence="1">Uncharacterized protein</fullName>
    </submittedName>
</protein>
<accession>A0ACC5YNM7</accession>
<keyword evidence="2" id="KW-1185">Reference proteome</keyword>
<reference evidence="1" key="1">
    <citation type="submission" date="2020-02" db="EMBL/GenBank/DDBJ databases">
        <title>Genome sequencing of the panga catfish, Pangasius djambal.</title>
        <authorList>
            <person name="Wen M."/>
            <person name="Zahm M."/>
            <person name="Roques C."/>
            <person name="Cabau C."/>
            <person name="Klopp C."/>
            <person name="Donnadieu C."/>
            <person name="Jouanno E."/>
            <person name="Avarre J.-C."/>
            <person name="Campet M."/>
            <person name="Ha T."/>
            <person name="Dugue R."/>
            <person name="Lampietro C."/>
            <person name="Louis A."/>
            <person name="Herpin A."/>
            <person name="Echchiki A."/>
            <person name="Berthelot C."/>
            <person name="Parey E."/>
            <person name="Roest-Crollius H."/>
            <person name="Braasch I."/>
            <person name="Postlethwait J.H."/>
            <person name="Bobe J."/>
            <person name="Montfort J."/>
            <person name="Bouchez O."/>
            <person name="Begum T."/>
            <person name="Schartl M."/>
            <person name="Gustiano R."/>
            <person name="Guiguen Y."/>
        </authorList>
    </citation>
    <scope>NUCLEOTIDE SEQUENCE</scope>
    <source>
        <strain evidence="1">Pdj_M5554</strain>
    </source>
</reference>
<sequence>MNTHPYSHAPKSSGKPSQKSGAYYNSKGGNKSGVGSLASTYGSDGQRGAASVKVLKRRTRVEPEQQPQDPDTRAVFGVSLQRLRDTGRLQHGVPLVLKNMVEFLEKYGLQQSGVFRVCGSAPRCRTLRVCLDRGECVDLEREDVPTGATLLKLYLRELPSGLIPHTHSARMQQALMDSKDGTELDEALKETLHRLPDENYNILSYLLHFLSRVAAHSQWNHMTSENLATVFGPCIFR</sequence>
<gene>
    <name evidence="1" type="ORF">PDJAM_G00013790</name>
</gene>
<dbReference type="EMBL" id="CM040984">
    <property type="protein sequence ID" value="MCJ8736546.1"/>
    <property type="molecule type" value="Genomic_DNA"/>
</dbReference>
<dbReference type="Proteomes" id="UP000830395">
    <property type="component" value="Chromosome 10"/>
</dbReference>
<evidence type="ECO:0000313" key="2">
    <source>
        <dbReference type="Proteomes" id="UP000830395"/>
    </source>
</evidence>
<name>A0ACC5YNM7_9TELE</name>
<comment type="caution">
    <text evidence="1">The sequence shown here is derived from an EMBL/GenBank/DDBJ whole genome shotgun (WGS) entry which is preliminary data.</text>
</comment>
<evidence type="ECO:0000313" key="1">
    <source>
        <dbReference type="EMBL" id="MCJ8736546.1"/>
    </source>
</evidence>
<organism evidence="1 2">
    <name type="scientific">Pangasius djambal</name>
    <dbReference type="NCBI Taxonomy" id="1691987"/>
    <lineage>
        <taxon>Eukaryota</taxon>
        <taxon>Metazoa</taxon>
        <taxon>Chordata</taxon>
        <taxon>Craniata</taxon>
        <taxon>Vertebrata</taxon>
        <taxon>Euteleostomi</taxon>
        <taxon>Actinopterygii</taxon>
        <taxon>Neopterygii</taxon>
        <taxon>Teleostei</taxon>
        <taxon>Ostariophysi</taxon>
        <taxon>Siluriformes</taxon>
        <taxon>Pangasiidae</taxon>
        <taxon>Pangasius</taxon>
    </lineage>
</organism>